<sequence length="102" mass="12357">MKFPTINVPPILRNKYILTLIVFGIWVGFFDQNNLWDRAKLSSRIKQLEKQKNHYEVEIEQNQRKLKEIDESPESLEKFAREQYLMKKKNEDIFVIVEEDNE</sequence>
<comment type="caution">
    <text evidence="3">The sequence shown here is derived from an EMBL/GenBank/DDBJ whole genome shotgun (WGS) entry which is preliminary data.</text>
</comment>
<keyword evidence="2" id="KW-0472">Membrane</keyword>
<organism evidence="3 4">
    <name type="scientific">Plebeiibacterium sediminum</name>
    <dbReference type="NCBI Taxonomy" id="2992112"/>
    <lineage>
        <taxon>Bacteria</taxon>
        <taxon>Pseudomonadati</taxon>
        <taxon>Bacteroidota</taxon>
        <taxon>Bacteroidia</taxon>
        <taxon>Marinilabiliales</taxon>
        <taxon>Marinilabiliaceae</taxon>
        <taxon>Plebeiibacterium</taxon>
    </lineage>
</organism>
<name>A0AAE3SG93_9BACT</name>
<evidence type="ECO:0000256" key="2">
    <source>
        <dbReference type="SAM" id="Phobius"/>
    </source>
</evidence>
<proteinExistence type="predicted"/>
<protein>
    <submittedName>
        <fullName evidence="3">Septum formation initiator family protein</fullName>
    </submittedName>
</protein>
<gene>
    <name evidence="3" type="ORF">OM075_17485</name>
</gene>
<evidence type="ECO:0000313" key="4">
    <source>
        <dbReference type="Proteomes" id="UP001209229"/>
    </source>
</evidence>
<reference evidence="3" key="1">
    <citation type="submission" date="2022-10" db="EMBL/GenBank/DDBJ databases">
        <authorList>
            <person name="Yu W.X."/>
        </authorList>
    </citation>
    <scope>NUCLEOTIDE SEQUENCE</scope>
    <source>
        <strain evidence="3">AAT</strain>
    </source>
</reference>
<dbReference type="RefSeq" id="WP_301191826.1">
    <property type="nucleotide sequence ID" value="NZ_JAPDPJ010000048.1"/>
</dbReference>
<keyword evidence="2" id="KW-0812">Transmembrane</keyword>
<dbReference type="Proteomes" id="UP001209229">
    <property type="component" value="Unassembled WGS sequence"/>
</dbReference>
<accession>A0AAE3SG93</accession>
<evidence type="ECO:0000313" key="3">
    <source>
        <dbReference type="EMBL" id="MCW3788265.1"/>
    </source>
</evidence>
<evidence type="ECO:0000256" key="1">
    <source>
        <dbReference type="SAM" id="Coils"/>
    </source>
</evidence>
<dbReference type="EMBL" id="JAPDPJ010000048">
    <property type="protein sequence ID" value="MCW3788265.1"/>
    <property type="molecule type" value="Genomic_DNA"/>
</dbReference>
<keyword evidence="2" id="KW-1133">Transmembrane helix</keyword>
<dbReference type="AlphaFoldDB" id="A0AAE3SG93"/>
<feature type="coiled-coil region" evidence="1">
    <location>
        <begin position="38"/>
        <end position="72"/>
    </location>
</feature>
<keyword evidence="1" id="KW-0175">Coiled coil</keyword>
<feature type="transmembrane region" description="Helical" evidence="2">
    <location>
        <begin position="16"/>
        <end position="36"/>
    </location>
</feature>
<keyword evidence="4" id="KW-1185">Reference proteome</keyword>
<dbReference type="Pfam" id="PF04977">
    <property type="entry name" value="DivIC"/>
    <property type="match status" value="1"/>
</dbReference>
<dbReference type="InterPro" id="IPR007060">
    <property type="entry name" value="FtsL/DivIC"/>
</dbReference>